<feature type="transmembrane region" description="Helical" evidence="2">
    <location>
        <begin position="114"/>
        <end position="133"/>
    </location>
</feature>
<proteinExistence type="predicted"/>
<sequence>MNTASTSPASPTSPGRAYRRLTRRRGGPLTPARASARLSAYVYGNILTLAAVVAVSQHSVETGTAALVVVGTTATTFLAHIFAEFVASSNIPEATAHLSETQRRDNGRDELRDAAPIASSGSIPALILALGWLEVLPAWWAQLGAGAVVVVRIAIVPGVTERVRGNPPSLRVFVGGVATATIAAVIVGLKIAIGQ</sequence>
<evidence type="ECO:0000313" key="4">
    <source>
        <dbReference type="Proteomes" id="UP001206895"/>
    </source>
</evidence>
<accession>A0ABT1HID0</accession>
<dbReference type="Proteomes" id="UP001206895">
    <property type="component" value="Unassembled WGS sequence"/>
</dbReference>
<feature type="region of interest" description="Disordered" evidence="1">
    <location>
        <begin position="1"/>
        <end position="30"/>
    </location>
</feature>
<evidence type="ECO:0000256" key="2">
    <source>
        <dbReference type="SAM" id="Phobius"/>
    </source>
</evidence>
<keyword evidence="4" id="KW-1185">Reference proteome</keyword>
<dbReference type="RefSeq" id="WP_253662423.1">
    <property type="nucleotide sequence ID" value="NZ_BAAAJQ010000001.1"/>
</dbReference>
<gene>
    <name evidence="3" type="ORF">LX13_003323</name>
</gene>
<feature type="transmembrane region" description="Helical" evidence="2">
    <location>
        <begin position="139"/>
        <end position="160"/>
    </location>
</feature>
<feature type="transmembrane region" description="Helical" evidence="2">
    <location>
        <begin position="172"/>
        <end position="193"/>
    </location>
</feature>
<keyword evidence="2" id="KW-0812">Transmembrane</keyword>
<feature type="compositionally biased region" description="Low complexity" evidence="1">
    <location>
        <begin position="1"/>
        <end position="14"/>
    </location>
</feature>
<keyword evidence="2" id="KW-0472">Membrane</keyword>
<reference evidence="3 4" key="1">
    <citation type="submission" date="2022-06" db="EMBL/GenBank/DDBJ databases">
        <title>Genomic Encyclopedia of Archaeal and Bacterial Type Strains, Phase II (KMG-II): from individual species to whole genera.</title>
        <authorList>
            <person name="Goeker M."/>
        </authorList>
    </citation>
    <scope>NUCLEOTIDE SEQUENCE [LARGE SCALE GENOMIC DNA]</scope>
    <source>
        <strain evidence="3 4">DSM 44693</strain>
    </source>
</reference>
<feature type="compositionally biased region" description="Basic residues" evidence="1">
    <location>
        <begin position="17"/>
        <end position="26"/>
    </location>
</feature>
<dbReference type="EMBL" id="JAMTCJ010000003">
    <property type="protein sequence ID" value="MCP2177495.1"/>
    <property type="molecule type" value="Genomic_DNA"/>
</dbReference>
<name>A0ABT1HID0_9NOCA</name>
<evidence type="ECO:0000256" key="1">
    <source>
        <dbReference type="SAM" id="MobiDB-lite"/>
    </source>
</evidence>
<protein>
    <submittedName>
        <fullName evidence="3">Uncharacterized protein</fullName>
    </submittedName>
</protein>
<keyword evidence="2" id="KW-1133">Transmembrane helix</keyword>
<evidence type="ECO:0000313" key="3">
    <source>
        <dbReference type="EMBL" id="MCP2177495.1"/>
    </source>
</evidence>
<organism evidence="3 4">
    <name type="scientific">Williamsia maris</name>
    <dbReference type="NCBI Taxonomy" id="72806"/>
    <lineage>
        <taxon>Bacteria</taxon>
        <taxon>Bacillati</taxon>
        <taxon>Actinomycetota</taxon>
        <taxon>Actinomycetes</taxon>
        <taxon>Mycobacteriales</taxon>
        <taxon>Nocardiaceae</taxon>
        <taxon>Williamsia</taxon>
    </lineage>
</organism>
<comment type="caution">
    <text evidence="3">The sequence shown here is derived from an EMBL/GenBank/DDBJ whole genome shotgun (WGS) entry which is preliminary data.</text>
</comment>